<dbReference type="EMBL" id="JBICCN010000373">
    <property type="protein sequence ID" value="KAL3072428.1"/>
    <property type="molecule type" value="Genomic_DNA"/>
</dbReference>
<dbReference type="FunFam" id="4.10.1000.10:FF:000018">
    <property type="entry name" value="Zinc finger protein"/>
    <property type="match status" value="1"/>
</dbReference>
<dbReference type="GO" id="GO:0043186">
    <property type="term" value="C:P granule"/>
    <property type="evidence" value="ECO:0007669"/>
    <property type="project" value="UniProtKB-ARBA"/>
</dbReference>
<feature type="zinc finger region" description="C3H1-type" evidence="5">
    <location>
        <begin position="78"/>
        <end position="106"/>
    </location>
</feature>
<reference evidence="7 8" key="1">
    <citation type="submission" date="2024-10" db="EMBL/GenBank/DDBJ databases">
        <authorList>
            <person name="Kim D."/>
        </authorList>
    </citation>
    <scope>NUCLEOTIDE SEQUENCE [LARGE SCALE GENOMIC DNA]</scope>
    <source>
        <strain evidence="7">Taebaek</strain>
    </source>
</reference>
<evidence type="ECO:0000256" key="1">
    <source>
        <dbReference type="ARBA" id="ARBA00022723"/>
    </source>
</evidence>
<evidence type="ECO:0000256" key="4">
    <source>
        <dbReference type="ARBA" id="ARBA00022833"/>
    </source>
</evidence>
<feature type="zinc finger region" description="C3H1-type" evidence="5">
    <location>
        <begin position="40"/>
        <end position="68"/>
    </location>
</feature>
<dbReference type="InterPro" id="IPR036855">
    <property type="entry name" value="Znf_CCCH_sf"/>
</dbReference>
<evidence type="ECO:0000313" key="7">
    <source>
        <dbReference type="EMBL" id="KAL3072428.1"/>
    </source>
</evidence>
<dbReference type="InterPro" id="IPR045877">
    <property type="entry name" value="ZFP36-like"/>
</dbReference>
<dbReference type="SMART" id="SM00356">
    <property type="entry name" value="ZnF_C3H1"/>
    <property type="match status" value="2"/>
</dbReference>
<dbReference type="Proteomes" id="UP001620645">
    <property type="component" value="Unassembled WGS sequence"/>
</dbReference>
<dbReference type="AlphaFoldDB" id="A0ABD2I8E3"/>
<evidence type="ECO:0000256" key="3">
    <source>
        <dbReference type="ARBA" id="ARBA00022771"/>
    </source>
</evidence>
<dbReference type="Gene3D" id="4.10.1000.10">
    <property type="entry name" value="Zinc finger, CCCH-type"/>
    <property type="match status" value="2"/>
</dbReference>
<keyword evidence="4 5" id="KW-0862">Zinc</keyword>
<dbReference type="InterPro" id="IPR000571">
    <property type="entry name" value="Znf_CCCH"/>
</dbReference>
<dbReference type="PANTHER" id="PTHR12547:SF18">
    <property type="entry name" value="PROTEIN TIS11"/>
    <property type="match status" value="1"/>
</dbReference>
<keyword evidence="1 5" id="KW-0479">Metal-binding</keyword>
<comment type="caution">
    <text evidence="7">The sequence shown here is derived from an EMBL/GenBank/DDBJ whole genome shotgun (WGS) entry which is preliminary data.</text>
</comment>
<keyword evidence="3 5" id="KW-0863">Zinc-finger</keyword>
<dbReference type="PROSITE" id="PS50103">
    <property type="entry name" value="ZF_C3H1"/>
    <property type="match status" value="2"/>
</dbReference>
<sequence length="144" mass="16672">MAAKVDIEELLEKFENALVDGSKSDAQRLEDKRTHRITNAYRTEICRIYRASGMCQYGDACRFAHSNEQLRSRQLPHNYKTKLCRNFEQFGFCIYGAKCLYIHRDSLRAFPSQLLPNAQMPSQFPFPRLSNSSPASAPFSLWKE</sequence>
<feature type="domain" description="C3H1-type" evidence="6">
    <location>
        <begin position="78"/>
        <end position="106"/>
    </location>
</feature>
<evidence type="ECO:0000313" key="8">
    <source>
        <dbReference type="Proteomes" id="UP001620645"/>
    </source>
</evidence>
<dbReference type="Pfam" id="PF00642">
    <property type="entry name" value="zf-CCCH"/>
    <property type="match status" value="2"/>
</dbReference>
<dbReference type="PANTHER" id="PTHR12547">
    <property type="entry name" value="CCCH ZINC FINGER/TIS11-RELATED"/>
    <property type="match status" value="1"/>
</dbReference>
<organism evidence="7 8">
    <name type="scientific">Heterodera schachtii</name>
    <name type="common">Sugarbeet cyst nematode worm</name>
    <name type="synonym">Tylenchus schachtii</name>
    <dbReference type="NCBI Taxonomy" id="97005"/>
    <lineage>
        <taxon>Eukaryota</taxon>
        <taxon>Metazoa</taxon>
        <taxon>Ecdysozoa</taxon>
        <taxon>Nematoda</taxon>
        <taxon>Chromadorea</taxon>
        <taxon>Rhabditida</taxon>
        <taxon>Tylenchina</taxon>
        <taxon>Tylenchomorpha</taxon>
        <taxon>Tylenchoidea</taxon>
        <taxon>Heteroderidae</taxon>
        <taxon>Heteroderinae</taxon>
        <taxon>Heterodera</taxon>
    </lineage>
</organism>
<keyword evidence="2" id="KW-0677">Repeat</keyword>
<evidence type="ECO:0000259" key="6">
    <source>
        <dbReference type="PROSITE" id="PS50103"/>
    </source>
</evidence>
<dbReference type="SUPFAM" id="SSF90229">
    <property type="entry name" value="CCCH zinc finger"/>
    <property type="match status" value="2"/>
</dbReference>
<name>A0ABD2I8E3_HETSC</name>
<evidence type="ECO:0000256" key="2">
    <source>
        <dbReference type="ARBA" id="ARBA00022737"/>
    </source>
</evidence>
<dbReference type="GO" id="GO:0008270">
    <property type="term" value="F:zinc ion binding"/>
    <property type="evidence" value="ECO:0007669"/>
    <property type="project" value="UniProtKB-KW"/>
</dbReference>
<keyword evidence="8" id="KW-1185">Reference proteome</keyword>
<accession>A0ABD2I8E3</accession>
<proteinExistence type="predicted"/>
<evidence type="ECO:0000256" key="5">
    <source>
        <dbReference type="PROSITE-ProRule" id="PRU00723"/>
    </source>
</evidence>
<feature type="domain" description="C3H1-type" evidence="6">
    <location>
        <begin position="40"/>
        <end position="68"/>
    </location>
</feature>
<gene>
    <name evidence="7" type="ORF">niasHS_017402</name>
</gene>
<protein>
    <recommendedName>
        <fullName evidence="6">C3H1-type domain-containing protein</fullName>
    </recommendedName>
</protein>